<dbReference type="SUPFAM" id="SSF52283">
    <property type="entry name" value="Formate/glycerate dehydrogenase catalytic domain-like"/>
    <property type="match status" value="1"/>
</dbReference>
<dbReference type="Pfam" id="PF00389">
    <property type="entry name" value="2-Hacid_dh"/>
    <property type="match status" value="1"/>
</dbReference>
<dbReference type="InterPro" id="IPR043322">
    <property type="entry name" value="CtBP"/>
</dbReference>
<evidence type="ECO:0000259" key="5">
    <source>
        <dbReference type="Pfam" id="PF00389"/>
    </source>
</evidence>
<accession>A0A175RAK5</accession>
<gene>
    <name evidence="7" type="ORF">NS226_10955</name>
</gene>
<dbReference type="CDD" id="cd05299">
    <property type="entry name" value="CtBP_dh"/>
    <property type="match status" value="1"/>
</dbReference>
<evidence type="ECO:0000256" key="1">
    <source>
        <dbReference type="ARBA" id="ARBA00005854"/>
    </source>
</evidence>
<evidence type="ECO:0000256" key="4">
    <source>
        <dbReference type="RuleBase" id="RU003719"/>
    </source>
</evidence>
<dbReference type="AlphaFoldDB" id="A0A175RAK5"/>
<evidence type="ECO:0000256" key="3">
    <source>
        <dbReference type="ARBA" id="ARBA00023027"/>
    </source>
</evidence>
<dbReference type="InterPro" id="IPR036291">
    <property type="entry name" value="NAD(P)-bd_dom_sf"/>
</dbReference>
<dbReference type="SUPFAM" id="SSF51735">
    <property type="entry name" value="NAD(P)-binding Rossmann-fold domains"/>
    <property type="match status" value="1"/>
</dbReference>
<dbReference type="GO" id="GO:0003714">
    <property type="term" value="F:transcription corepressor activity"/>
    <property type="evidence" value="ECO:0007669"/>
    <property type="project" value="InterPro"/>
</dbReference>
<dbReference type="PANTHER" id="PTHR42789:SF1">
    <property type="entry name" value="D-ISOMER SPECIFIC 2-HYDROXYACID DEHYDROGENASE FAMILY PROTEIN (AFU_ORTHOLOGUE AFUA_6G10090)"/>
    <property type="match status" value="1"/>
</dbReference>
<feature type="domain" description="D-isomer specific 2-hydroxyacid dehydrogenase NAD-binding" evidence="6">
    <location>
        <begin position="109"/>
        <end position="285"/>
    </location>
</feature>
<sequence>MKPKIVVTDYEFPDLAPEIAVVEAAGFELTPRQCRSEDELIEACRDADAVINQYAQITGRVVDALYRCRVISRYGIGLNTIDVEAATRRGIFIGNVPDGSLEEVSDHAIAMIMGLARGLRLHDAAIRSGRWDYTVVKPLYRLRGRTLGLLSFGAIPQRVARKMSSFGLRIIACDPYADAEKARAAGVEMVDKATLLREADILSVHVPLTPETHHAIGRAELAAMKPTALLVNTARGPVIDEAALIEALSAGGIAGAGLDVFEFEPIGADHALAAMPNVILTPHAAWYSEDSEEEIRSKTAQNVVDVLQGRHPTYLANPKVLDIARAKAS</sequence>
<dbReference type="Gene3D" id="3.40.50.720">
    <property type="entry name" value="NAD(P)-binding Rossmann-like Domain"/>
    <property type="match status" value="2"/>
</dbReference>
<evidence type="ECO:0000313" key="7">
    <source>
        <dbReference type="EMBL" id="KTQ95651.1"/>
    </source>
</evidence>
<dbReference type="EMBL" id="LDPZ01000021">
    <property type="protein sequence ID" value="KTQ95651.1"/>
    <property type="molecule type" value="Genomic_DNA"/>
</dbReference>
<reference evidence="7 8" key="1">
    <citation type="journal article" date="2016" name="Front. Microbiol.">
        <title>Genomic Resource of Rice Seed Associated Bacteria.</title>
        <authorList>
            <person name="Midha S."/>
            <person name="Bansal K."/>
            <person name="Sharma S."/>
            <person name="Kumar N."/>
            <person name="Patil P.P."/>
            <person name="Chaudhry V."/>
            <person name="Patil P.B."/>
        </authorList>
    </citation>
    <scope>NUCLEOTIDE SEQUENCE [LARGE SCALE GENOMIC DNA]</scope>
    <source>
        <strain evidence="7 8">NS226</strain>
    </source>
</reference>
<protein>
    <submittedName>
        <fullName evidence="7">2-hydroxyacid dehydrogenase</fullName>
    </submittedName>
</protein>
<dbReference type="Pfam" id="PF02826">
    <property type="entry name" value="2-Hacid_dh_C"/>
    <property type="match status" value="1"/>
</dbReference>
<feature type="domain" description="D-isomer specific 2-hydroxyacid dehydrogenase catalytic" evidence="5">
    <location>
        <begin position="18"/>
        <end position="315"/>
    </location>
</feature>
<dbReference type="STRING" id="401562.NS365_01550"/>
<name>A0A175RAK5_9HYPH</name>
<dbReference type="RefSeq" id="WP_058635033.1">
    <property type="nucleotide sequence ID" value="NZ_LDPZ01000021.1"/>
</dbReference>
<proteinExistence type="inferred from homology"/>
<comment type="caution">
    <text evidence="7">The sequence shown here is derived from an EMBL/GenBank/DDBJ whole genome shotgun (WGS) entry which is preliminary data.</text>
</comment>
<dbReference type="PROSITE" id="PS00671">
    <property type="entry name" value="D_2_HYDROXYACID_DH_3"/>
    <property type="match status" value="1"/>
</dbReference>
<dbReference type="InterPro" id="IPR050857">
    <property type="entry name" value="D-2-hydroxyacid_DH"/>
</dbReference>
<keyword evidence="2 4" id="KW-0560">Oxidoreductase</keyword>
<organism evidence="7 8">
    <name type="scientific">Aureimonas ureilytica</name>
    <dbReference type="NCBI Taxonomy" id="401562"/>
    <lineage>
        <taxon>Bacteria</taxon>
        <taxon>Pseudomonadati</taxon>
        <taxon>Pseudomonadota</taxon>
        <taxon>Alphaproteobacteria</taxon>
        <taxon>Hyphomicrobiales</taxon>
        <taxon>Aurantimonadaceae</taxon>
        <taxon>Aureimonas</taxon>
    </lineage>
</organism>
<evidence type="ECO:0000313" key="8">
    <source>
        <dbReference type="Proteomes" id="UP000078272"/>
    </source>
</evidence>
<dbReference type="OrthoDB" id="9793626at2"/>
<comment type="similarity">
    <text evidence="1 4">Belongs to the D-isomer specific 2-hydroxyacid dehydrogenase family.</text>
</comment>
<dbReference type="PATRIC" id="fig|401562.3.peg.1695"/>
<dbReference type="GO" id="GO:0051287">
    <property type="term" value="F:NAD binding"/>
    <property type="evidence" value="ECO:0007669"/>
    <property type="project" value="InterPro"/>
</dbReference>
<dbReference type="GO" id="GO:0016616">
    <property type="term" value="F:oxidoreductase activity, acting on the CH-OH group of donors, NAD or NADP as acceptor"/>
    <property type="evidence" value="ECO:0007669"/>
    <property type="project" value="InterPro"/>
</dbReference>
<dbReference type="FunFam" id="3.40.50.720:FF:000203">
    <property type="entry name" value="D-3-phosphoglycerate dehydrogenase (SerA)"/>
    <property type="match status" value="1"/>
</dbReference>
<evidence type="ECO:0000256" key="2">
    <source>
        <dbReference type="ARBA" id="ARBA00023002"/>
    </source>
</evidence>
<dbReference type="InterPro" id="IPR029753">
    <property type="entry name" value="D-isomer_DH_CS"/>
</dbReference>
<dbReference type="InterPro" id="IPR006140">
    <property type="entry name" value="D-isomer_DH_NAD-bd"/>
</dbReference>
<dbReference type="PANTHER" id="PTHR42789">
    <property type="entry name" value="D-ISOMER SPECIFIC 2-HYDROXYACID DEHYDROGENASE FAMILY PROTEIN (AFU_ORTHOLOGUE AFUA_6G10090)"/>
    <property type="match status" value="1"/>
</dbReference>
<evidence type="ECO:0000259" key="6">
    <source>
        <dbReference type="Pfam" id="PF02826"/>
    </source>
</evidence>
<dbReference type="InterPro" id="IPR006139">
    <property type="entry name" value="D-isomer_2_OHA_DH_cat_dom"/>
</dbReference>
<dbReference type="Proteomes" id="UP000078272">
    <property type="component" value="Unassembled WGS sequence"/>
</dbReference>
<keyword evidence="3" id="KW-0520">NAD</keyword>